<dbReference type="InterPro" id="IPR025680">
    <property type="entry name" value="DddI"/>
</dbReference>
<sequence>MNYTLEIYLQSEVEDALPMVARTREEVDSAVDRLIAAAAGFNHNPAMHVAEGPKWNDMPDHGLRLDIDPRARMAALRYYGPDDEGAQVSLSEPAPAHAPQLYRDIDSATPFPANAAITLDQFRAAVHEFRESGGLRPTCVRWQPADE</sequence>
<dbReference type="EMBL" id="JAMTCP010000001">
    <property type="protein sequence ID" value="MCP2256604.1"/>
    <property type="molecule type" value="Genomic_DNA"/>
</dbReference>
<dbReference type="Pfam" id="PF14430">
    <property type="entry name" value="Imm1"/>
    <property type="match status" value="1"/>
</dbReference>
<name>A0ABT1HM55_STRSD</name>
<keyword evidence="2" id="KW-1185">Reference proteome</keyword>
<evidence type="ECO:0000313" key="2">
    <source>
        <dbReference type="Proteomes" id="UP001205311"/>
    </source>
</evidence>
<comment type="caution">
    <text evidence="1">The sequence shown here is derived from an EMBL/GenBank/DDBJ whole genome shotgun (WGS) entry which is preliminary data.</text>
</comment>
<dbReference type="RefSeq" id="WP_253667584.1">
    <property type="nucleotide sequence ID" value="NZ_JAMTCP010000001.1"/>
</dbReference>
<protein>
    <submittedName>
        <fullName evidence="1">Immunity protein Imm1</fullName>
    </submittedName>
</protein>
<gene>
    <name evidence="1" type="ORF">LX15_000287</name>
</gene>
<organism evidence="1 2">
    <name type="scientific">Streptoalloteichus tenebrarius (strain ATCC 17920 / DSM 40477 / JCM 4838 / CBS 697.72 / NBRC 16177 / NCIMB 11028 / NRRL B-12390 / A12253. 1 / ISP 5477)</name>
    <name type="common">Streptomyces tenebrarius</name>
    <dbReference type="NCBI Taxonomy" id="1933"/>
    <lineage>
        <taxon>Bacteria</taxon>
        <taxon>Bacillati</taxon>
        <taxon>Actinomycetota</taxon>
        <taxon>Actinomycetes</taxon>
        <taxon>Pseudonocardiales</taxon>
        <taxon>Pseudonocardiaceae</taxon>
        <taxon>Streptoalloteichus</taxon>
    </lineage>
</organism>
<evidence type="ECO:0000313" key="1">
    <source>
        <dbReference type="EMBL" id="MCP2256604.1"/>
    </source>
</evidence>
<proteinExistence type="predicted"/>
<accession>A0ABT1HM55</accession>
<reference evidence="1 2" key="1">
    <citation type="submission" date="2022-06" db="EMBL/GenBank/DDBJ databases">
        <title>Genomic Encyclopedia of Archaeal and Bacterial Type Strains, Phase II (KMG-II): from individual species to whole genera.</title>
        <authorList>
            <person name="Goeker M."/>
        </authorList>
    </citation>
    <scope>NUCLEOTIDE SEQUENCE [LARGE SCALE GENOMIC DNA]</scope>
    <source>
        <strain evidence="1 2">DSM 40477</strain>
    </source>
</reference>
<dbReference type="Proteomes" id="UP001205311">
    <property type="component" value="Unassembled WGS sequence"/>
</dbReference>